<dbReference type="PANTHER" id="PTHR43682">
    <property type="entry name" value="LACTATE UTILIZATION PROTEIN C"/>
    <property type="match status" value="1"/>
</dbReference>
<dbReference type="SUPFAM" id="SSF100950">
    <property type="entry name" value="NagB/RpiA/CoA transferase-like"/>
    <property type="match status" value="1"/>
</dbReference>
<dbReference type="RefSeq" id="WP_347438868.1">
    <property type="nucleotide sequence ID" value="NZ_CP089291.1"/>
</dbReference>
<organism evidence="2 3">
    <name type="scientific">Fodinisporobacter ferrooxydans</name>
    <dbReference type="NCBI Taxonomy" id="2901836"/>
    <lineage>
        <taxon>Bacteria</taxon>
        <taxon>Bacillati</taxon>
        <taxon>Bacillota</taxon>
        <taxon>Bacilli</taxon>
        <taxon>Bacillales</taxon>
        <taxon>Alicyclobacillaceae</taxon>
        <taxon>Fodinisporobacter</taxon>
    </lineage>
</organism>
<dbReference type="Gene3D" id="3.40.50.10420">
    <property type="entry name" value="NagB/RpiA/CoA transferase-like"/>
    <property type="match status" value="1"/>
</dbReference>
<protein>
    <submittedName>
        <fullName evidence="2">Lactate utilization protein</fullName>
    </submittedName>
</protein>
<keyword evidence="3" id="KW-1185">Reference proteome</keyword>
<sequence>MREEDFLKHLSNRLGRPAPLSIPPVRSVIGAPDFWKSYQLSHSEQLHKFKEELEKLGGVVEIFASLDALQSKLTSVLQELSPKSIGTWGSQTLAVFQLRDVLKSYPCQEWDVSETRESLISTFIRADVGITGVDYAIADTGSIVLMSSPEKGRSVSLLPSVHIALIRSRQMRTRMGEVLEEIQTMNSGPGAMPSSINVITGPSRSSDIENDLTIGVHGPVALFAFILDEGE</sequence>
<dbReference type="Pfam" id="PF02589">
    <property type="entry name" value="LUD_dom"/>
    <property type="match status" value="1"/>
</dbReference>
<reference evidence="2" key="1">
    <citation type="submission" date="2021-12" db="EMBL/GenBank/DDBJ databases">
        <title>Alicyclobacillaceae gen. nov., sp. nov., isolated from chalcocite enrichment system.</title>
        <authorList>
            <person name="Jiang Z."/>
        </authorList>
    </citation>
    <scope>NUCLEOTIDE SEQUENCE</scope>
    <source>
        <strain evidence="2">MYW30-H2</strain>
    </source>
</reference>
<dbReference type="InterPro" id="IPR024185">
    <property type="entry name" value="FTHF_cligase-like_sf"/>
</dbReference>
<gene>
    <name evidence="2" type="ORF">LSG31_08415</name>
</gene>
<accession>A0ABY4CRY5</accession>
<evidence type="ECO:0000313" key="3">
    <source>
        <dbReference type="Proteomes" id="UP000830167"/>
    </source>
</evidence>
<name>A0ABY4CRY5_9BACL</name>
<evidence type="ECO:0000313" key="2">
    <source>
        <dbReference type="EMBL" id="UOF92182.1"/>
    </source>
</evidence>
<feature type="domain" description="LUD" evidence="1">
    <location>
        <begin position="47"/>
        <end position="222"/>
    </location>
</feature>
<dbReference type="InterPro" id="IPR037171">
    <property type="entry name" value="NagB/RpiA_transferase-like"/>
</dbReference>
<dbReference type="InterPro" id="IPR003741">
    <property type="entry name" value="LUD_dom"/>
</dbReference>
<dbReference type="EMBL" id="CP089291">
    <property type="protein sequence ID" value="UOF92182.1"/>
    <property type="molecule type" value="Genomic_DNA"/>
</dbReference>
<proteinExistence type="predicted"/>
<evidence type="ECO:0000259" key="1">
    <source>
        <dbReference type="Pfam" id="PF02589"/>
    </source>
</evidence>
<dbReference type="PANTHER" id="PTHR43682:SF1">
    <property type="entry name" value="LACTATE UTILIZATION PROTEIN C"/>
    <property type="match status" value="1"/>
</dbReference>
<dbReference type="Proteomes" id="UP000830167">
    <property type="component" value="Chromosome"/>
</dbReference>